<dbReference type="RefSeq" id="WP_068761127.1">
    <property type="nucleotide sequence ID" value="NZ_LXIE01000004.1"/>
</dbReference>
<sequence>MVLFTDFAFSQVYNTSVEAKINLQQYGDVIQITGSALNKTSSSQSLRYILSVIKNDTKSSNSSKNDQTGRFVLDLGEKKNLSTTTINTNEKDRIIILLLVYDEKDKLLGMDRIVVNGNEEDEKLELEENKQKEQILNVSPDATQKENDGVTLRGIVIEETKTKPGRDFYKMFYSLYSANNVNGEEIVTVKEVLALNNNTKIEIYVANEKVVEFFVTPQNEYLKKMSETSIRTVYWYLQKYKQNKNLKKYY</sequence>
<evidence type="ECO:0000313" key="4">
    <source>
        <dbReference type="EMBL" id="OAD92158.1"/>
    </source>
</evidence>
<name>A0A1A9LFT9_9FLAO</name>
<dbReference type="Proteomes" id="UP000077552">
    <property type="component" value="Unassembled WGS sequence"/>
</dbReference>
<comment type="caution">
    <text evidence="4">The sequence shown here is derived from an EMBL/GenBank/DDBJ whole genome shotgun (WGS) entry which is preliminary data.</text>
</comment>
<reference evidence="4 5" key="1">
    <citation type="submission" date="2016-05" db="EMBL/GenBank/DDBJ databases">
        <title>Genome sequencing of Vitellibacter soesokkakensis RSSK-12.</title>
        <authorList>
            <person name="Thevarajoo S."/>
            <person name="Selvaratnam C."/>
            <person name="Goh K.M."/>
            <person name="Chan K.-G."/>
            <person name="Chong C.S."/>
        </authorList>
    </citation>
    <scope>NUCLEOTIDE SEQUENCE [LARGE SCALE GENOMIC DNA]</scope>
    <source>
        <strain evidence="4 5">RSSK-12</strain>
    </source>
</reference>
<dbReference type="STRING" id="1385699.A7A78_09540"/>
<evidence type="ECO:0000256" key="3">
    <source>
        <dbReference type="ARBA" id="ARBA00022729"/>
    </source>
</evidence>
<gene>
    <name evidence="4" type="ORF">A7A78_09540</name>
</gene>
<dbReference type="InterPro" id="IPR053722">
    <property type="entry name" value="Curli_assembly_CsgC/AgfC"/>
</dbReference>
<organism evidence="4 5">
    <name type="scientific">Aequorivita soesokkakensis</name>
    <dbReference type="NCBI Taxonomy" id="1385699"/>
    <lineage>
        <taxon>Bacteria</taxon>
        <taxon>Pseudomonadati</taxon>
        <taxon>Bacteroidota</taxon>
        <taxon>Flavobacteriia</taxon>
        <taxon>Flavobacteriales</taxon>
        <taxon>Flavobacteriaceae</taxon>
        <taxon>Aequorivita</taxon>
    </lineage>
</organism>
<keyword evidence="3" id="KW-0732">Signal</keyword>
<dbReference type="InterPro" id="IPR018900">
    <property type="entry name" value="Curli_CsgE"/>
</dbReference>
<dbReference type="OrthoDB" id="1524955at2"/>
<dbReference type="Pfam" id="PF10627">
    <property type="entry name" value="CsgE"/>
    <property type="match status" value="1"/>
</dbReference>
<proteinExistence type="predicted"/>
<accession>A0A1A9LFT9</accession>
<comment type="function">
    <text evidence="1">May be involved in the biogenesis of curli organelles.</text>
</comment>
<protein>
    <recommendedName>
        <fullName evidence="2">Curli production assembly/transport component CsgE</fullName>
    </recommendedName>
</protein>
<evidence type="ECO:0000313" key="5">
    <source>
        <dbReference type="Proteomes" id="UP000077552"/>
    </source>
</evidence>
<dbReference type="Gene3D" id="2.60.40.2420">
    <property type="match status" value="1"/>
</dbReference>
<evidence type="ECO:0000256" key="1">
    <source>
        <dbReference type="ARBA" id="ARBA00003989"/>
    </source>
</evidence>
<dbReference type="AlphaFoldDB" id="A0A1A9LFT9"/>
<dbReference type="EMBL" id="LXIE01000004">
    <property type="protein sequence ID" value="OAD92158.1"/>
    <property type="molecule type" value="Genomic_DNA"/>
</dbReference>
<keyword evidence="5" id="KW-1185">Reference proteome</keyword>
<evidence type="ECO:0000256" key="2">
    <source>
        <dbReference type="ARBA" id="ARBA00014024"/>
    </source>
</evidence>